<evidence type="ECO:0000256" key="7">
    <source>
        <dbReference type="ARBA" id="ARBA00022777"/>
    </source>
</evidence>
<keyword evidence="15" id="KW-1185">Reference proteome</keyword>
<dbReference type="InterPro" id="IPR003660">
    <property type="entry name" value="HAMP_dom"/>
</dbReference>
<feature type="domain" description="Histidine kinase" evidence="12">
    <location>
        <begin position="230"/>
        <end position="430"/>
    </location>
</feature>
<keyword evidence="8 11" id="KW-1133">Transmembrane helix</keyword>
<dbReference type="InterPro" id="IPR036890">
    <property type="entry name" value="HATPase_C_sf"/>
</dbReference>
<dbReference type="Gene3D" id="3.30.565.10">
    <property type="entry name" value="Histidine kinase-like ATPase, C-terminal domain"/>
    <property type="match status" value="1"/>
</dbReference>
<dbReference type="PRINTS" id="PR00344">
    <property type="entry name" value="BCTRLSENSOR"/>
</dbReference>
<dbReference type="InterPro" id="IPR004358">
    <property type="entry name" value="Sig_transdc_His_kin-like_C"/>
</dbReference>
<dbReference type="GO" id="GO:0005524">
    <property type="term" value="F:ATP binding"/>
    <property type="evidence" value="ECO:0007669"/>
    <property type="project" value="UniProtKB-KW"/>
</dbReference>
<keyword evidence="9" id="KW-0902">Two-component regulatory system</keyword>
<dbReference type="EC" id="2.7.13.3" evidence="3"/>
<sequence>MINSLTLRVSLIAALMVAVFAVMTALALERAFRDSAVHALEERLQAQLFLLMGAAEVDTDGRVSLPERLPEPRLMLPDSGLHARISDGAGMTLWRSPSALGLSDPSLQTRMFQARMTVDWETSAGVVPLTFTLREDHTALEDQMGAYRRSLWGWLAGLAVLLLAAQSLALYLGLMPLRRVARELRAMEQGRQSILTGRYPVELKALTDSLNDLLRQERAQLARYRDGLADLAHSLKTPLSVLRGSLESGHERSGQQHMEDLEQLERMDRIVAYQLRRAATAGHRTLAAPLAIAPVVQRLGRTLDKVYPDKGVILFDRVSSDCHLRGNEGDLMELLGNLMDNAWKYGQSRVMVSAAMKGRWLTLQVEDDGPGIPSDQVPVILARGGRLDEGVPGQGIGLAVVNDIVDAYEGRLTIGTSTLGGARVEVRLPT</sequence>
<evidence type="ECO:0000259" key="13">
    <source>
        <dbReference type="PROSITE" id="PS50885"/>
    </source>
</evidence>
<keyword evidence="7 14" id="KW-0418">Kinase</keyword>
<evidence type="ECO:0000259" key="12">
    <source>
        <dbReference type="PROSITE" id="PS50109"/>
    </source>
</evidence>
<dbReference type="GO" id="GO:0000155">
    <property type="term" value="F:phosphorelay sensor kinase activity"/>
    <property type="evidence" value="ECO:0007669"/>
    <property type="project" value="InterPro"/>
</dbReference>
<dbReference type="InterPro" id="IPR003661">
    <property type="entry name" value="HisK_dim/P_dom"/>
</dbReference>
<dbReference type="InterPro" id="IPR036097">
    <property type="entry name" value="HisK_dim/P_sf"/>
</dbReference>
<evidence type="ECO:0000256" key="10">
    <source>
        <dbReference type="ARBA" id="ARBA00023136"/>
    </source>
</evidence>
<gene>
    <name evidence="14" type="ORF">SAMN05421693_10863</name>
</gene>
<evidence type="ECO:0000256" key="2">
    <source>
        <dbReference type="ARBA" id="ARBA00004370"/>
    </source>
</evidence>
<dbReference type="AlphaFoldDB" id="A0A1H9BC06"/>
<dbReference type="CDD" id="cd00082">
    <property type="entry name" value="HisKA"/>
    <property type="match status" value="1"/>
</dbReference>
<comment type="catalytic activity">
    <reaction evidence="1">
        <text>ATP + protein L-histidine = ADP + protein N-phospho-L-histidine.</text>
        <dbReference type="EC" id="2.7.13.3"/>
    </reaction>
</comment>
<evidence type="ECO:0000256" key="11">
    <source>
        <dbReference type="SAM" id="Phobius"/>
    </source>
</evidence>
<dbReference type="InterPro" id="IPR003594">
    <property type="entry name" value="HATPase_dom"/>
</dbReference>
<evidence type="ECO:0000256" key="3">
    <source>
        <dbReference type="ARBA" id="ARBA00012438"/>
    </source>
</evidence>
<protein>
    <recommendedName>
        <fullName evidence="3">histidine kinase</fullName>
        <ecNumber evidence="3">2.7.13.3</ecNumber>
    </recommendedName>
</protein>
<evidence type="ECO:0000256" key="9">
    <source>
        <dbReference type="ARBA" id="ARBA00023012"/>
    </source>
</evidence>
<organism evidence="14 15">
    <name type="scientific">Ectothiorhodospira magna</name>
    <dbReference type="NCBI Taxonomy" id="867345"/>
    <lineage>
        <taxon>Bacteria</taxon>
        <taxon>Pseudomonadati</taxon>
        <taxon>Pseudomonadota</taxon>
        <taxon>Gammaproteobacteria</taxon>
        <taxon>Chromatiales</taxon>
        <taxon>Ectothiorhodospiraceae</taxon>
        <taxon>Ectothiorhodospira</taxon>
    </lineage>
</organism>
<dbReference type="STRING" id="867345.SAMN05421693_10863"/>
<comment type="subcellular location">
    <subcellularLocation>
        <location evidence="2">Membrane</location>
    </subcellularLocation>
</comment>
<evidence type="ECO:0000256" key="4">
    <source>
        <dbReference type="ARBA" id="ARBA00022553"/>
    </source>
</evidence>
<accession>A0A1H9BC06</accession>
<reference evidence="14 15" key="1">
    <citation type="submission" date="2016-10" db="EMBL/GenBank/DDBJ databases">
        <authorList>
            <person name="de Groot N.N."/>
        </authorList>
    </citation>
    <scope>NUCLEOTIDE SEQUENCE [LARGE SCALE GENOMIC DNA]</scope>
    <source>
        <strain evidence="14 15">B7-7</strain>
    </source>
</reference>
<dbReference type="SMART" id="SM00387">
    <property type="entry name" value="HATPase_c"/>
    <property type="match status" value="1"/>
</dbReference>
<dbReference type="Gene3D" id="1.10.287.130">
    <property type="match status" value="1"/>
</dbReference>
<dbReference type="EMBL" id="FOFO01000008">
    <property type="protein sequence ID" value="SEP86267.1"/>
    <property type="molecule type" value="Genomic_DNA"/>
</dbReference>
<dbReference type="GO" id="GO:0005886">
    <property type="term" value="C:plasma membrane"/>
    <property type="evidence" value="ECO:0007669"/>
    <property type="project" value="TreeGrafter"/>
</dbReference>
<keyword evidence="5" id="KW-0808">Transferase</keyword>
<dbReference type="Proteomes" id="UP000199496">
    <property type="component" value="Unassembled WGS sequence"/>
</dbReference>
<evidence type="ECO:0000256" key="6">
    <source>
        <dbReference type="ARBA" id="ARBA00022692"/>
    </source>
</evidence>
<dbReference type="PANTHER" id="PTHR45436">
    <property type="entry name" value="SENSOR HISTIDINE KINASE YKOH"/>
    <property type="match status" value="1"/>
</dbReference>
<dbReference type="InterPro" id="IPR050428">
    <property type="entry name" value="TCS_sensor_his_kinase"/>
</dbReference>
<name>A0A1H9BC06_9GAMM</name>
<dbReference type="InterPro" id="IPR005467">
    <property type="entry name" value="His_kinase_dom"/>
</dbReference>
<dbReference type="PROSITE" id="PS50885">
    <property type="entry name" value="HAMP"/>
    <property type="match status" value="1"/>
</dbReference>
<dbReference type="SUPFAM" id="SSF47384">
    <property type="entry name" value="Homodimeric domain of signal transducing histidine kinase"/>
    <property type="match status" value="1"/>
</dbReference>
<feature type="domain" description="HAMP" evidence="13">
    <location>
        <begin position="171"/>
        <end position="222"/>
    </location>
</feature>
<dbReference type="Pfam" id="PF02518">
    <property type="entry name" value="HATPase_c"/>
    <property type="match status" value="1"/>
</dbReference>
<evidence type="ECO:0000256" key="8">
    <source>
        <dbReference type="ARBA" id="ARBA00022989"/>
    </source>
</evidence>
<dbReference type="PROSITE" id="PS50109">
    <property type="entry name" value="HIS_KIN"/>
    <property type="match status" value="1"/>
</dbReference>
<keyword evidence="10 11" id="KW-0472">Membrane</keyword>
<keyword evidence="6 11" id="KW-0812">Transmembrane</keyword>
<evidence type="ECO:0000313" key="14">
    <source>
        <dbReference type="EMBL" id="SEP86267.1"/>
    </source>
</evidence>
<dbReference type="SUPFAM" id="SSF55874">
    <property type="entry name" value="ATPase domain of HSP90 chaperone/DNA topoisomerase II/histidine kinase"/>
    <property type="match status" value="1"/>
</dbReference>
<dbReference type="PANTHER" id="PTHR45436:SF4">
    <property type="entry name" value="SENSOR PROTEIN PHOQ"/>
    <property type="match status" value="1"/>
</dbReference>
<keyword evidence="4" id="KW-0597">Phosphoprotein</keyword>
<dbReference type="RefSeq" id="WP_238375857.1">
    <property type="nucleotide sequence ID" value="NZ_FOFO01000008.1"/>
</dbReference>
<feature type="transmembrane region" description="Helical" evidence="11">
    <location>
        <begin position="151"/>
        <end position="174"/>
    </location>
</feature>
<evidence type="ECO:0000313" key="15">
    <source>
        <dbReference type="Proteomes" id="UP000199496"/>
    </source>
</evidence>
<evidence type="ECO:0000256" key="5">
    <source>
        <dbReference type="ARBA" id="ARBA00022679"/>
    </source>
</evidence>
<proteinExistence type="predicted"/>
<evidence type="ECO:0000256" key="1">
    <source>
        <dbReference type="ARBA" id="ARBA00000085"/>
    </source>
</evidence>